<comment type="caution">
    <text evidence="17">The sequence shown here is derived from an EMBL/GenBank/DDBJ whole genome shotgun (WGS) entry which is preliminary data.</text>
</comment>
<evidence type="ECO:0000256" key="12">
    <source>
        <dbReference type="ARBA" id="ARBA00022840"/>
    </source>
</evidence>
<dbReference type="GO" id="GO:0043752">
    <property type="term" value="F:adenosylcobinamide kinase activity"/>
    <property type="evidence" value="ECO:0007669"/>
    <property type="project" value="UniProtKB-EC"/>
</dbReference>
<dbReference type="PANTHER" id="PTHR34848">
    <property type="match status" value="1"/>
</dbReference>
<proteinExistence type="inferred from homology"/>
<evidence type="ECO:0000256" key="5">
    <source>
        <dbReference type="ARBA" id="ARBA00004692"/>
    </source>
</evidence>
<accession>A0A1Q9G9X0</accession>
<dbReference type="OrthoDB" id="9788370at2"/>
<dbReference type="EMBL" id="MJIL01000095">
    <property type="protein sequence ID" value="OLQ71117.1"/>
    <property type="molecule type" value="Genomic_DNA"/>
</dbReference>
<dbReference type="GO" id="GO:0005525">
    <property type="term" value="F:GTP binding"/>
    <property type="evidence" value="ECO:0007669"/>
    <property type="project" value="UniProtKB-UniRule"/>
</dbReference>
<evidence type="ECO:0000256" key="15">
    <source>
        <dbReference type="PIRSR" id="PIRSR006135-1"/>
    </source>
</evidence>
<reference evidence="17 18" key="1">
    <citation type="submission" date="2016-09" db="EMBL/GenBank/DDBJ databases">
        <title>Photobacterium proteolyticum sp. nov. a protease producing bacterium isolated from ocean sediments of Laizhou Bay.</title>
        <authorList>
            <person name="Li Y."/>
        </authorList>
    </citation>
    <scope>NUCLEOTIDE SEQUENCE [LARGE SCALE GENOMIC DNA]</scope>
    <source>
        <strain evidence="17 18">13-12</strain>
    </source>
</reference>
<dbReference type="GO" id="GO:0005524">
    <property type="term" value="F:ATP binding"/>
    <property type="evidence" value="ECO:0007669"/>
    <property type="project" value="UniProtKB-UniRule"/>
</dbReference>
<evidence type="ECO:0000313" key="17">
    <source>
        <dbReference type="EMBL" id="OLQ71117.1"/>
    </source>
</evidence>
<comment type="catalytic activity">
    <reaction evidence="1 14">
        <text>adenosylcob(III)inamide + ATP = adenosylcob(III)inamide phosphate + ADP + H(+)</text>
        <dbReference type="Rhea" id="RHEA:15769"/>
        <dbReference type="ChEBI" id="CHEBI:2480"/>
        <dbReference type="ChEBI" id="CHEBI:15378"/>
        <dbReference type="ChEBI" id="CHEBI:30616"/>
        <dbReference type="ChEBI" id="CHEBI:58502"/>
        <dbReference type="ChEBI" id="CHEBI:456216"/>
        <dbReference type="EC" id="2.7.1.156"/>
    </reaction>
</comment>
<evidence type="ECO:0000256" key="8">
    <source>
        <dbReference type="ARBA" id="ARBA00022573"/>
    </source>
</evidence>
<comment type="pathway">
    <text evidence="6 14">Cofactor biosynthesis; adenosylcobalamin biosynthesis; adenosylcobalamin from cob(II)yrinate a,c-diamide: step 5/7.</text>
</comment>
<organism evidence="17 18">
    <name type="scientific">Photobacterium proteolyticum</name>
    <dbReference type="NCBI Taxonomy" id="1903952"/>
    <lineage>
        <taxon>Bacteria</taxon>
        <taxon>Pseudomonadati</taxon>
        <taxon>Pseudomonadota</taxon>
        <taxon>Gammaproteobacteria</taxon>
        <taxon>Vibrionales</taxon>
        <taxon>Vibrionaceae</taxon>
        <taxon>Photobacterium</taxon>
    </lineage>
</organism>
<dbReference type="AlphaFoldDB" id="A0A1Q9G9X0"/>
<dbReference type="PANTHER" id="PTHR34848:SF1">
    <property type="entry name" value="BIFUNCTIONAL ADENOSYLCOBALAMIN BIOSYNTHESIS PROTEIN COBU"/>
    <property type="match status" value="1"/>
</dbReference>
<sequence length="185" mass="20374">MTGFIGTELILGGARSGKSSLAETLATESELKVVYIATATAGDDEMAARIARHRTQRPQHWLLVEEPRDLAAVIREYSKPGYCLLIDCLTLWLTNCLFDPEADQYPWQQRKQEFLQALNEAQGRIILVSNEVGQGVVPMGEVSRLFVDESGWLHQAIAKQAERVVFVTAGIPQVLKGPGLLPSEG</sequence>
<keyword evidence="17" id="KW-0548">Nucleotidyltransferase</keyword>
<evidence type="ECO:0000256" key="9">
    <source>
        <dbReference type="ARBA" id="ARBA00022679"/>
    </source>
</evidence>
<evidence type="ECO:0000256" key="3">
    <source>
        <dbReference type="ARBA" id="ARBA00001522"/>
    </source>
</evidence>
<comment type="function">
    <text evidence="4 14">Catalyzes ATP-dependent phosphorylation of adenosylcobinamide and addition of GMP to adenosylcobinamide phosphate.</text>
</comment>
<dbReference type="PIRSF" id="PIRSF006135">
    <property type="entry name" value="CobU"/>
    <property type="match status" value="1"/>
</dbReference>
<keyword evidence="10 14" id="KW-0547">Nucleotide-binding</keyword>
<evidence type="ECO:0000256" key="10">
    <source>
        <dbReference type="ARBA" id="ARBA00022741"/>
    </source>
</evidence>
<keyword evidence="18" id="KW-1185">Reference proteome</keyword>
<evidence type="ECO:0000256" key="2">
    <source>
        <dbReference type="ARBA" id="ARBA00000711"/>
    </source>
</evidence>
<evidence type="ECO:0000313" key="18">
    <source>
        <dbReference type="Proteomes" id="UP000186905"/>
    </source>
</evidence>
<dbReference type="Proteomes" id="UP000186905">
    <property type="component" value="Unassembled WGS sequence"/>
</dbReference>
<evidence type="ECO:0000256" key="4">
    <source>
        <dbReference type="ARBA" id="ARBA00003889"/>
    </source>
</evidence>
<comment type="catalytic activity">
    <reaction evidence="2 14">
        <text>adenosylcob(III)inamide phosphate + GTP + H(+) = adenosylcob(III)inamide-GDP + diphosphate</text>
        <dbReference type="Rhea" id="RHEA:22712"/>
        <dbReference type="ChEBI" id="CHEBI:15378"/>
        <dbReference type="ChEBI" id="CHEBI:33019"/>
        <dbReference type="ChEBI" id="CHEBI:37565"/>
        <dbReference type="ChEBI" id="CHEBI:58502"/>
        <dbReference type="ChEBI" id="CHEBI:60487"/>
        <dbReference type="EC" id="2.7.7.62"/>
    </reaction>
</comment>
<dbReference type="SUPFAM" id="SSF52540">
    <property type="entry name" value="P-loop containing nucleoside triphosphate hydrolases"/>
    <property type="match status" value="1"/>
</dbReference>
<dbReference type="GO" id="GO:0008820">
    <property type="term" value="F:cobinamide phosphate guanylyltransferase activity"/>
    <property type="evidence" value="ECO:0007669"/>
    <property type="project" value="UniProtKB-UniRule"/>
</dbReference>
<dbReference type="InterPro" id="IPR027417">
    <property type="entry name" value="P-loop_NTPase"/>
</dbReference>
<dbReference type="Gene3D" id="3.40.50.300">
    <property type="entry name" value="P-loop containing nucleotide triphosphate hydrolases"/>
    <property type="match status" value="1"/>
</dbReference>
<dbReference type="NCBIfam" id="NF004469">
    <property type="entry name" value="PRK05800.1"/>
    <property type="match status" value="1"/>
</dbReference>
<feature type="binding site" evidence="16">
    <location>
        <begin position="12"/>
        <end position="19"/>
    </location>
    <ligand>
        <name>GTP</name>
        <dbReference type="ChEBI" id="CHEBI:37565"/>
    </ligand>
</feature>
<dbReference type="EC" id="2.7.1.156" evidence="14"/>
<dbReference type="STRING" id="1903952.BIT28_02800"/>
<keyword evidence="11 14" id="KW-0418">Kinase</keyword>
<evidence type="ECO:0000256" key="14">
    <source>
        <dbReference type="PIRNR" id="PIRNR006135"/>
    </source>
</evidence>
<dbReference type="RefSeq" id="WP_075767396.1">
    <property type="nucleotide sequence ID" value="NZ_MJIL01000095.1"/>
</dbReference>
<keyword evidence="8 14" id="KW-0169">Cobalamin biosynthesis</keyword>
<keyword evidence="9 14" id="KW-0808">Transferase</keyword>
<evidence type="ECO:0000256" key="1">
    <source>
        <dbReference type="ARBA" id="ARBA00000312"/>
    </source>
</evidence>
<feature type="active site" description="GMP-histidine intermediate" evidence="15">
    <location>
        <position position="53"/>
    </location>
</feature>
<dbReference type="UniPathway" id="UPA00148">
    <property type="reaction ID" value="UER00236"/>
</dbReference>
<dbReference type="CDD" id="cd00544">
    <property type="entry name" value="CobU"/>
    <property type="match status" value="1"/>
</dbReference>
<evidence type="ECO:0000256" key="7">
    <source>
        <dbReference type="ARBA" id="ARBA00007490"/>
    </source>
</evidence>
<dbReference type="InterPro" id="IPR003203">
    <property type="entry name" value="CobU/CobP"/>
</dbReference>
<evidence type="ECO:0000256" key="13">
    <source>
        <dbReference type="ARBA" id="ARBA00023134"/>
    </source>
</evidence>
<feature type="binding site" evidence="16">
    <location>
        <begin position="54"/>
        <end position="57"/>
    </location>
    <ligand>
        <name>GTP</name>
        <dbReference type="ChEBI" id="CHEBI:37565"/>
    </ligand>
</feature>
<dbReference type="GO" id="GO:0009236">
    <property type="term" value="P:cobalamin biosynthetic process"/>
    <property type="evidence" value="ECO:0007669"/>
    <property type="project" value="UniProtKB-UniRule"/>
</dbReference>
<evidence type="ECO:0000256" key="6">
    <source>
        <dbReference type="ARBA" id="ARBA00005159"/>
    </source>
</evidence>
<comment type="catalytic activity">
    <reaction evidence="3">
        <text>adenosylcob(III)inamide + GTP = adenosylcob(III)inamide phosphate + GDP + H(+)</text>
        <dbReference type="Rhea" id="RHEA:15765"/>
        <dbReference type="ChEBI" id="CHEBI:2480"/>
        <dbReference type="ChEBI" id="CHEBI:15378"/>
        <dbReference type="ChEBI" id="CHEBI:37565"/>
        <dbReference type="ChEBI" id="CHEBI:58189"/>
        <dbReference type="ChEBI" id="CHEBI:58502"/>
        <dbReference type="EC" id="2.7.1.156"/>
    </reaction>
</comment>
<feature type="binding site" evidence="16">
    <location>
        <position position="65"/>
    </location>
    <ligand>
        <name>GTP</name>
        <dbReference type="ChEBI" id="CHEBI:37565"/>
    </ligand>
</feature>
<keyword evidence="12 14" id="KW-0067">ATP-binding</keyword>
<evidence type="ECO:0000256" key="11">
    <source>
        <dbReference type="ARBA" id="ARBA00022777"/>
    </source>
</evidence>
<comment type="pathway">
    <text evidence="5 14">Cofactor biosynthesis; adenosylcobalamin biosynthesis; adenosylcobalamin from cob(II)yrinate a,c-diamide: step 6/7.</text>
</comment>
<dbReference type="Pfam" id="PF02283">
    <property type="entry name" value="CobU"/>
    <property type="match status" value="1"/>
</dbReference>
<gene>
    <name evidence="17" type="ORF">BIT28_02800</name>
</gene>
<keyword evidence="13 14" id="KW-0342">GTP-binding</keyword>
<name>A0A1Q9G9X0_9GAMM</name>
<protein>
    <recommendedName>
        <fullName evidence="14">Bifunctional adenosylcobalamin biosynthesis protein</fullName>
        <ecNumber evidence="14">2.7.1.156</ecNumber>
        <ecNumber evidence="14">2.7.7.62</ecNumber>
    </recommendedName>
</protein>
<evidence type="ECO:0000256" key="16">
    <source>
        <dbReference type="PIRSR" id="PIRSR006135-2"/>
    </source>
</evidence>
<comment type="similarity">
    <text evidence="7 14">Belongs to the CobU/CobP family.</text>
</comment>
<feature type="binding site" evidence="16">
    <location>
        <position position="87"/>
    </location>
    <ligand>
        <name>GTP</name>
        <dbReference type="ChEBI" id="CHEBI:37565"/>
    </ligand>
</feature>
<feature type="binding site" evidence="16">
    <location>
        <begin position="37"/>
        <end position="39"/>
    </location>
    <ligand>
        <name>GTP</name>
        <dbReference type="ChEBI" id="CHEBI:37565"/>
    </ligand>
</feature>
<dbReference type="EC" id="2.7.7.62" evidence="14"/>